<dbReference type="RefSeq" id="WP_022774150.1">
    <property type="nucleotide sequence ID" value="NC_022576.1"/>
</dbReference>
<reference evidence="1 2" key="1">
    <citation type="journal article" date="2013" name="Genome Biol.">
        <title>Genomic analysis reveals key aspects of prokaryotic symbiosis in the phototrophic consortium "Chlorochromatium aggregatum".</title>
        <authorList>
            <person name="Liu Z."/>
            <person name="Muller J."/>
            <person name="Li T."/>
            <person name="Alvey R.M."/>
            <person name="Vogl K."/>
            <person name="Frigaard N.U."/>
            <person name="Rockwell N.C."/>
            <person name="Boyd E.S."/>
            <person name="Tomsho L.P."/>
            <person name="Schuster S.C."/>
            <person name="Henke P."/>
            <person name="Rohde M."/>
            <person name="Overmann J."/>
            <person name="Bryant D.A."/>
        </authorList>
    </citation>
    <scope>NUCLEOTIDE SEQUENCE [LARGE SCALE GENOMIC DNA]</scope>
    <source>
        <strain evidence="1">CR</strain>
    </source>
</reference>
<dbReference type="InterPro" id="IPR007456">
    <property type="entry name" value="Smg"/>
</dbReference>
<dbReference type="EMBL" id="CP004885">
    <property type="protein sequence ID" value="AGX87857.1"/>
    <property type="molecule type" value="Genomic_DNA"/>
</dbReference>
<proteinExistence type="predicted"/>
<dbReference type="Proteomes" id="UP000017184">
    <property type="component" value="Chromosome"/>
</dbReference>
<protein>
    <submittedName>
        <fullName evidence="1">Uncharacterized protein</fullName>
    </submittedName>
</protein>
<keyword evidence="2" id="KW-1185">Reference proteome</keyword>
<dbReference type="KEGG" id="cbx:Cenrod_1773"/>
<dbReference type="AlphaFoldDB" id="U5N915"/>
<name>U5N915_9BURK</name>
<organism evidence="1 2">
    <name type="scientific">Candidatus Symbiobacter mobilis CR</name>
    <dbReference type="NCBI Taxonomy" id="946483"/>
    <lineage>
        <taxon>Bacteria</taxon>
        <taxon>Pseudomonadati</taxon>
        <taxon>Pseudomonadota</taxon>
        <taxon>Betaproteobacteria</taxon>
        <taxon>Burkholderiales</taxon>
        <taxon>Comamonadaceae</taxon>
    </lineage>
</organism>
<dbReference type="Pfam" id="PF04361">
    <property type="entry name" value="DUF494"/>
    <property type="match status" value="1"/>
</dbReference>
<gene>
    <name evidence="1" type="ORF">Cenrod_1773</name>
</gene>
<dbReference type="STRING" id="946483.Cenrod_1773"/>
<dbReference type="eggNOG" id="COG2922">
    <property type="taxonomic scope" value="Bacteria"/>
</dbReference>
<accession>U5N915</accession>
<sequence length="164" mass="17985">MFDVLAFVFAGGGVPPLPQWPLLRRRLYAQGFAPRAIDRALAWLVELLPDPMDAIHATALTSATPNTPQDDPAPCAPTSIRVLSAWEQQRLGSENWGYLCHLHATGVLSQQCLHLVLDRATAASPIPLRKEDLLLVVAMVLWSRRAPAVAPRDARWVAGGMGWH</sequence>
<dbReference type="HOGENOM" id="CLU_1616002_0_0_4"/>
<evidence type="ECO:0000313" key="2">
    <source>
        <dbReference type="Proteomes" id="UP000017184"/>
    </source>
</evidence>
<evidence type="ECO:0000313" key="1">
    <source>
        <dbReference type="EMBL" id="AGX87857.1"/>
    </source>
</evidence>